<evidence type="ECO:0000256" key="3">
    <source>
        <dbReference type="ARBA" id="ARBA00022676"/>
    </source>
</evidence>
<dbReference type="Proteomes" id="UP001642483">
    <property type="component" value="Unassembled WGS sequence"/>
</dbReference>
<keyword evidence="3 10" id="KW-0328">Glycosyltransferase</keyword>
<keyword evidence="7 10" id="KW-1133">Transmembrane helix</keyword>
<keyword evidence="4" id="KW-0808">Transferase</keyword>
<evidence type="ECO:0000256" key="6">
    <source>
        <dbReference type="ARBA" id="ARBA00022968"/>
    </source>
</evidence>
<keyword evidence="5 10" id="KW-0812">Transmembrane</keyword>
<dbReference type="PANTHER" id="PTHR11214">
    <property type="entry name" value="BETA-1,3-N-ACETYLGLUCOSAMINYLTRANSFERASE"/>
    <property type="match status" value="1"/>
</dbReference>
<evidence type="ECO:0000313" key="11">
    <source>
        <dbReference type="EMBL" id="CAK8698672.1"/>
    </source>
</evidence>
<evidence type="ECO:0000256" key="10">
    <source>
        <dbReference type="RuleBase" id="RU363063"/>
    </source>
</evidence>
<dbReference type="EC" id="2.4.1.-" evidence="10"/>
<evidence type="ECO:0000256" key="8">
    <source>
        <dbReference type="ARBA" id="ARBA00023034"/>
    </source>
</evidence>
<comment type="caution">
    <text evidence="11">The sequence shown here is derived from an EMBL/GenBank/DDBJ whole genome shotgun (WGS) entry which is preliminary data.</text>
</comment>
<dbReference type="Gene3D" id="3.90.550.50">
    <property type="match status" value="1"/>
</dbReference>
<proteinExistence type="inferred from homology"/>
<keyword evidence="9 10" id="KW-0472">Membrane</keyword>
<comment type="subcellular location">
    <subcellularLocation>
        <location evidence="1 10">Golgi apparatus membrane</location>
        <topology evidence="1 10">Single-pass type II membrane protein</topology>
    </subcellularLocation>
</comment>
<evidence type="ECO:0000256" key="4">
    <source>
        <dbReference type="ARBA" id="ARBA00022679"/>
    </source>
</evidence>
<keyword evidence="8 10" id="KW-0333">Golgi apparatus</keyword>
<keyword evidence="6 10" id="KW-0735">Signal-anchor</keyword>
<evidence type="ECO:0000256" key="7">
    <source>
        <dbReference type="ARBA" id="ARBA00022989"/>
    </source>
</evidence>
<keyword evidence="12" id="KW-1185">Reference proteome</keyword>
<gene>
    <name evidence="11" type="ORF">CVLEPA_LOCUS32090</name>
</gene>
<protein>
    <recommendedName>
        <fullName evidence="10">Hexosyltransferase</fullName>
        <ecNumber evidence="10">2.4.1.-</ecNumber>
    </recommendedName>
</protein>
<reference evidence="11 12" key="1">
    <citation type="submission" date="2024-02" db="EMBL/GenBank/DDBJ databases">
        <authorList>
            <person name="Daric V."/>
            <person name="Darras S."/>
        </authorList>
    </citation>
    <scope>NUCLEOTIDE SEQUENCE [LARGE SCALE GENOMIC DNA]</scope>
</reference>
<evidence type="ECO:0000256" key="1">
    <source>
        <dbReference type="ARBA" id="ARBA00004323"/>
    </source>
</evidence>
<dbReference type="Pfam" id="PF01762">
    <property type="entry name" value="Galactosyl_T"/>
    <property type="match status" value="1"/>
</dbReference>
<dbReference type="InterPro" id="IPR002659">
    <property type="entry name" value="Glyco_trans_31"/>
</dbReference>
<comment type="similarity">
    <text evidence="2 10">Belongs to the glycosyltransferase 31 family.</text>
</comment>
<accession>A0ABP0H4A0</accession>
<feature type="transmembrane region" description="Helical" evidence="10">
    <location>
        <begin position="31"/>
        <end position="50"/>
    </location>
</feature>
<evidence type="ECO:0000256" key="9">
    <source>
        <dbReference type="ARBA" id="ARBA00023136"/>
    </source>
</evidence>
<evidence type="ECO:0000256" key="2">
    <source>
        <dbReference type="ARBA" id="ARBA00008661"/>
    </source>
</evidence>
<organism evidence="11 12">
    <name type="scientific">Clavelina lepadiformis</name>
    <name type="common">Light-bulb sea squirt</name>
    <name type="synonym">Ascidia lepadiformis</name>
    <dbReference type="NCBI Taxonomy" id="159417"/>
    <lineage>
        <taxon>Eukaryota</taxon>
        <taxon>Metazoa</taxon>
        <taxon>Chordata</taxon>
        <taxon>Tunicata</taxon>
        <taxon>Ascidiacea</taxon>
        <taxon>Aplousobranchia</taxon>
        <taxon>Clavelinidae</taxon>
        <taxon>Clavelina</taxon>
    </lineage>
</organism>
<sequence>MERGSLKKRQIRHVKTSGRNARVLARNSHTMFLFIVAFASVILLMTSRMLRNVKRTPVKVYVRIQDKDILLVNALPDEIVEDLSETQTGNAKKNMMIATSQIRQKNVLATKQRVAGPETDVSTDTASVCKKPSIFLLALIFSEEPMTSLRNLIRQTWCKLKTYSQNRQVTCLFVVGQSPRGEPFSNETLKESQHHHDVLLTSLLDDIRNSTRKLLTGLKWIKSNCPNVRYVLRTEDDVIINMHQLVENTLPGLPSEKFVGGLVTIDRPVRVPYSQYYVSVKEYPFPQFPPKCDSRAYLISGDVVQDIVKSSKTSGIIALDDVYMAISSRKLGISPQNINKFIYVRSLRTLPYAKDIVCNHTVVHVHIDTFKHVRKVWEAMRNECVGT</sequence>
<evidence type="ECO:0000256" key="5">
    <source>
        <dbReference type="ARBA" id="ARBA00022692"/>
    </source>
</evidence>
<name>A0ABP0H4A0_CLALP</name>
<evidence type="ECO:0000313" key="12">
    <source>
        <dbReference type="Proteomes" id="UP001642483"/>
    </source>
</evidence>
<dbReference type="PANTHER" id="PTHR11214:SF346">
    <property type="entry name" value="HEXOSYLTRANSFERASE"/>
    <property type="match status" value="1"/>
</dbReference>
<dbReference type="EMBL" id="CAWYQH010000174">
    <property type="protein sequence ID" value="CAK8698672.1"/>
    <property type="molecule type" value="Genomic_DNA"/>
</dbReference>